<reference evidence="1" key="1">
    <citation type="journal article" date="2023" name="Genome Biol. Evol.">
        <title>First Whole Genome Sequence and Flow Cytometry Genome Size Data for the Lichen-Forming Fungus Ramalina farinacea (Ascomycota).</title>
        <authorList>
            <person name="Llewellyn T."/>
            <person name="Mian S."/>
            <person name="Hill R."/>
            <person name="Leitch I.J."/>
            <person name="Gaya E."/>
        </authorList>
    </citation>
    <scope>NUCLEOTIDE SEQUENCE</scope>
    <source>
        <strain evidence="1">LIQ254RAFAR</strain>
    </source>
</reference>
<dbReference type="PANTHER" id="PTHR36986">
    <property type="entry name" value="UPF0643 PROTEIN PB2B2.08"/>
    <property type="match status" value="1"/>
</dbReference>
<accession>A0AA43QQA6</accession>
<name>A0AA43QQA6_9LECA</name>
<dbReference type="AlphaFoldDB" id="A0AA43QQA6"/>
<sequence>MAVVSTIQQKPILEVPKTAVLPIHENPLKVTNPVVSSSASHLVASPYTTVPHLLELAYLSSPQKLFAHALTSLEAIRPDYATAPYQHAFNWEGVCSNLRSHSHAEATQSGGLLKYWFGVPDTEGRNLATCVWRKQEDAGPATRGPGHKAAMRATTNLYTEWAIERLKLIIEDGAKGWSIEAWED</sequence>
<evidence type="ECO:0000313" key="1">
    <source>
        <dbReference type="EMBL" id="MDI1490686.1"/>
    </source>
</evidence>
<evidence type="ECO:0000313" key="2">
    <source>
        <dbReference type="Proteomes" id="UP001161017"/>
    </source>
</evidence>
<comment type="caution">
    <text evidence="1">The sequence shown here is derived from an EMBL/GenBank/DDBJ whole genome shotgun (WGS) entry which is preliminary data.</text>
</comment>
<proteinExistence type="predicted"/>
<keyword evidence="2" id="KW-1185">Reference proteome</keyword>
<organism evidence="1 2">
    <name type="scientific">Ramalina farinacea</name>
    <dbReference type="NCBI Taxonomy" id="258253"/>
    <lineage>
        <taxon>Eukaryota</taxon>
        <taxon>Fungi</taxon>
        <taxon>Dikarya</taxon>
        <taxon>Ascomycota</taxon>
        <taxon>Pezizomycotina</taxon>
        <taxon>Lecanoromycetes</taxon>
        <taxon>OSLEUM clade</taxon>
        <taxon>Lecanoromycetidae</taxon>
        <taxon>Lecanorales</taxon>
        <taxon>Lecanorineae</taxon>
        <taxon>Ramalinaceae</taxon>
        <taxon>Ramalina</taxon>
    </lineage>
</organism>
<dbReference type="EMBL" id="JAPUFD010000012">
    <property type="protein sequence ID" value="MDI1490686.1"/>
    <property type="molecule type" value="Genomic_DNA"/>
</dbReference>
<dbReference type="Proteomes" id="UP001161017">
    <property type="component" value="Unassembled WGS sequence"/>
</dbReference>
<dbReference type="PANTHER" id="PTHR36986:SF1">
    <property type="entry name" value="UPF0643 PROTEIN PB2B2.08"/>
    <property type="match status" value="1"/>
</dbReference>
<protein>
    <submittedName>
        <fullName evidence="1">Uncharacterized protein</fullName>
    </submittedName>
</protein>
<gene>
    <name evidence="1" type="ORF">OHK93_001890</name>
</gene>